<keyword evidence="3" id="KW-1185">Reference proteome</keyword>
<gene>
    <name evidence="2" type="ORF">NBT09_07235</name>
</gene>
<protein>
    <recommendedName>
        <fullName evidence="1">PD-(D/E)XK nuclease domain-containing protein</fullName>
    </recommendedName>
</protein>
<name>A0ABY4U0U6_RICCR</name>
<dbReference type="Pfam" id="PF20472">
    <property type="entry name" value="PDDEXK_11"/>
    <property type="match status" value="1"/>
</dbReference>
<feature type="domain" description="PD-(D/E)XK nuclease" evidence="1">
    <location>
        <begin position="9"/>
        <end position="123"/>
    </location>
</feature>
<dbReference type="InterPro" id="IPR046821">
    <property type="entry name" value="PDDEXK_11"/>
</dbReference>
<evidence type="ECO:0000259" key="1">
    <source>
        <dbReference type="Pfam" id="PF20472"/>
    </source>
</evidence>
<sequence>MVKKIAILQANKTGNELEIFIHDRLTREGYCFVPNKRFSAARILKQPIYTRQFEVGKNIYDTKWKCDFILYHPERHPNCLVIESKWRQSGESVDEKYPYLVLNIKKQGIYDTIIIIDGDGYKRSLEMAQGSSWQ</sequence>
<dbReference type="EMBL" id="CP098324">
    <property type="protein sequence ID" value="URW77755.1"/>
    <property type="molecule type" value="Genomic_DNA"/>
</dbReference>
<evidence type="ECO:0000313" key="3">
    <source>
        <dbReference type="Proteomes" id="UP001056268"/>
    </source>
</evidence>
<accession>A0ABY4U0U6</accession>
<dbReference type="Proteomes" id="UP001056268">
    <property type="component" value="Chromosome"/>
</dbReference>
<dbReference type="RefSeq" id="WP_232218705.1">
    <property type="nucleotide sequence ID" value="NZ_CP010969.1"/>
</dbReference>
<reference evidence="2" key="1">
    <citation type="submission" date="2022-05" db="EMBL/GenBank/DDBJ databases">
        <title>Tracking Rickettsia raoultii infection dynamics in vivo by bioorthogonal metabolic labeling.</title>
        <authorList>
            <person name="Zhu D.-Y."/>
            <person name="Jia N."/>
            <person name="Li C."/>
            <person name="Zhang M.-Z."/>
            <person name="Liu H.-B."/>
            <person name="Cao W.-C."/>
        </authorList>
    </citation>
    <scope>NUCLEOTIDE SEQUENCE</scope>
    <source>
        <strain evidence="2">BIME</strain>
    </source>
</reference>
<evidence type="ECO:0000313" key="2">
    <source>
        <dbReference type="EMBL" id="URW77755.1"/>
    </source>
</evidence>
<proteinExistence type="predicted"/>
<organism evidence="2 3">
    <name type="scientific">Rickettsia conorii subsp. raoultii</name>
    <dbReference type="NCBI Taxonomy" id="369822"/>
    <lineage>
        <taxon>Bacteria</taxon>
        <taxon>Pseudomonadati</taxon>
        <taxon>Pseudomonadota</taxon>
        <taxon>Alphaproteobacteria</taxon>
        <taxon>Rickettsiales</taxon>
        <taxon>Rickettsiaceae</taxon>
        <taxon>Rickettsieae</taxon>
        <taxon>Rickettsia</taxon>
        <taxon>spotted fever group</taxon>
    </lineage>
</organism>